<evidence type="ECO:0000256" key="9">
    <source>
        <dbReference type="ARBA" id="ARBA00023002"/>
    </source>
</evidence>
<evidence type="ECO:0000256" key="8">
    <source>
        <dbReference type="ARBA" id="ARBA00022848"/>
    </source>
</evidence>
<dbReference type="GO" id="GO:0005506">
    <property type="term" value="F:iron ion binding"/>
    <property type="evidence" value="ECO:0007669"/>
    <property type="project" value="InterPro"/>
</dbReference>
<evidence type="ECO:0000256" key="10">
    <source>
        <dbReference type="ARBA" id="ARBA00023004"/>
    </source>
</evidence>
<dbReference type="SUPFAM" id="SSF48264">
    <property type="entry name" value="Cytochrome P450"/>
    <property type="match status" value="1"/>
</dbReference>
<keyword evidence="7" id="KW-0256">Endoplasmic reticulum</keyword>
<evidence type="ECO:0000256" key="2">
    <source>
        <dbReference type="ARBA" id="ARBA00004524"/>
    </source>
</evidence>
<reference evidence="14 15" key="1">
    <citation type="submission" date="2024-05" db="EMBL/GenBank/DDBJ databases">
        <title>The nuclear and mitochondrial genome assemblies of Tetragonisca angustula (Apidae: Meliponini), a tiny yet remarkable pollinator in the Neotropics.</title>
        <authorList>
            <person name="Ferrari R."/>
            <person name="Ricardo P.C."/>
            <person name="Dias F.C."/>
            <person name="Araujo N.S."/>
            <person name="Soares D.O."/>
            <person name="Zhou Q.-S."/>
            <person name="Zhu C.-D."/>
            <person name="Coutinho L."/>
            <person name="Airas M.C."/>
            <person name="Batista T.M."/>
        </authorList>
    </citation>
    <scope>NUCLEOTIDE SEQUENCE [LARGE SCALE GENOMIC DNA]</scope>
    <source>
        <strain evidence="14">ASF017062</strain>
        <tissue evidence="14">Abdomen</tissue>
    </source>
</reference>
<comment type="caution">
    <text evidence="14">The sequence shown here is derived from an EMBL/GenBank/DDBJ whole genome shotgun (WGS) entry which is preliminary data.</text>
</comment>
<keyword evidence="13" id="KW-0812">Transmembrane</keyword>
<evidence type="ECO:0000256" key="1">
    <source>
        <dbReference type="ARBA" id="ARBA00001971"/>
    </source>
</evidence>
<evidence type="ECO:0000256" key="12">
    <source>
        <dbReference type="ARBA" id="ARBA00023136"/>
    </source>
</evidence>
<organism evidence="14 15">
    <name type="scientific">Tetragonisca angustula</name>
    <dbReference type="NCBI Taxonomy" id="166442"/>
    <lineage>
        <taxon>Eukaryota</taxon>
        <taxon>Metazoa</taxon>
        <taxon>Ecdysozoa</taxon>
        <taxon>Arthropoda</taxon>
        <taxon>Hexapoda</taxon>
        <taxon>Insecta</taxon>
        <taxon>Pterygota</taxon>
        <taxon>Neoptera</taxon>
        <taxon>Endopterygota</taxon>
        <taxon>Hymenoptera</taxon>
        <taxon>Apocrita</taxon>
        <taxon>Aculeata</taxon>
        <taxon>Apoidea</taxon>
        <taxon>Anthophila</taxon>
        <taxon>Apidae</taxon>
        <taxon>Tetragonisca</taxon>
    </lineage>
</organism>
<evidence type="ECO:0000313" key="15">
    <source>
        <dbReference type="Proteomes" id="UP001432146"/>
    </source>
</evidence>
<keyword evidence="15" id="KW-1185">Reference proteome</keyword>
<evidence type="ECO:0000256" key="3">
    <source>
        <dbReference type="ARBA" id="ARBA00004586"/>
    </source>
</evidence>
<keyword evidence="13" id="KW-1133">Transmembrane helix</keyword>
<dbReference type="AlphaFoldDB" id="A0AAW0ZFR5"/>
<dbReference type="InterPro" id="IPR036396">
    <property type="entry name" value="Cyt_P450_sf"/>
</dbReference>
<evidence type="ECO:0000256" key="5">
    <source>
        <dbReference type="ARBA" id="ARBA00022617"/>
    </source>
</evidence>
<keyword evidence="12 13" id="KW-0472">Membrane</keyword>
<protein>
    <submittedName>
        <fullName evidence="14">Uncharacterized protein</fullName>
    </submittedName>
</protein>
<dbReference type="GO" id="GO:0004497">
    <property type="term" value="F:monooxygenase activity"/>
    <property type="evidence" value="ECO:0007669"/>
    <property type="project" value="UniProtKB-KW"/>
</dbReference>
<dbReference type="GO" id="GO:0016705">
    <property type="term" value="F:oxidoreductase activity, acting on paired donors, with incorporation or reduction of molecular oxygen"/>
    <property type="evidence" value="ECO:0007669"/>
    <property type="project" value="InterPro"/>
</dbReference>
<feature type="transmembrane region" description="Helical" evidence="13">
    <location>
        <begin position="6"/>
        <end position="22"/>
    </location>
</feature>
<evidence type="ECO:0000256" key="7">
    <source>
        <dbReference type="ARBA" id="ARBA00022824"/>
    </source>
</evidence>
<evidence type="ECO:0000256" key="13">
    <source>
        <dbReference type="SAM" id="Phobius"/>
    </source>
</evidence>
<dbReference type="GO" id="GO:0005789">
    <property type="term" value="C:endoplasmic reticulum membrane"/>
    <property type="evidence" value="ECO:0007669"/>
    <property type="project" value="UniProtKB-SubCell"/>
</dbReference>
<keyword evidence="6" id="KW-0479">Metal-binding</keyword>
<proteinExistence type="inferred from homology"/>
<dbReference type="InterPro" id="IPR050476">
    <property type="entry name" value="Insect_CytP450_Detox"/>
</dbReference>
<dbReference type="Gene3D" id="1.10.630.10">
    <property type="entry name" value="Cytochrome P450"/>
    <property type="match status" value="1"/>
</dbReference>
<dbReference type="GO" id="GO:0020037">
    <property type="term" value="F:heme binding"/>
    <property type="evidence" value="ECO:0007669"/>
    <property type="project" value="InterPro"/>
</dbReference>
<evidence type="ECO:0000256" key="11">
    <source>
        <dbReference type="ARBA" id="ARBA00023033"/>
    </source>
</evidence>
<evidence type="ECO:0000256" key="4">
    <source>
        <dbReference type="ARBA" id="ARBA00010617"/>
    </source>
</evidence>
<comment type="subcellular location">
    <subcellularLocation>
        <location evidence="3">Endoplasmic reticulum membrane</location>
    </subcellularLocation>
    <subcellularLocation>
        <location evidence="2">Microsome membrane</location>
    </subcellularLocation>
</comment>
<keyword evidence="5" id="KW-0349">Heme</keyword>
<name>A0AAW0ZFR5_9HYME</name>
<dbReference type="PANTHER" id="PTHR24292">
    <property type="entry name" value="CYTOCHROME P450"/>
    <property type="match status" value="1"/>
</dbReference>
<comment type="similarity">
    <text evidence="4">Belongs to the cytochrome P450 family.</text>
</comment>
<evidence type="ECO:0000256" key="6">
    <source>
        <dbReference type="ARBA" id="ARBA00022723"/>
    </source>
</evidence>
<gene>
    <name evidence="14" type="ORF">QLX08_009477</name>
</gene>
<sequence length="145" mass="16685">MDYLSTALSLVVMLVALYYFTTRNHNLFKKHRIMHVPLTPLFGNMESFVGRQIMPDLLAKIYLDSKYIGFYEFLTPAIVLRDLDLIKAVTMKNVEQFPDYRPLVKREVDLVIAGILFMTNGDQSPSFTSKIKTMFKLMSDSSSIC</sequence>
<keyword evidence="11" id="KW-0503">Monooxygenase</keyword>
<accession>A0AAW0ZFR5</accession>
<dbReference type="PANTHER" id="PTHR24292:SF54">
    <property type="entry name" value="CYP9F3-RELATED"/>
    <property type="match status" value="1"/>
</dbReference>
<keyword evidence="9" id="KW-0560">Oxidoreductase</keyword>
<comment type="cofactor">
    <cofactor evidence="1">
        <name>heme</name>
        <dbReference type="ChEBI" id="CHEBI:30413"/>
    </cofactor>
</comment>
<dbReference type="Proteomes" id="UP001432146">
    <property type="component" value="Unassembled WGS sequence"/>
</dbReference>
<dbReference type="EMBL" id="JAWNGG020000210">
    <property type="protein sequence ID" value="KAK9296527.1"/>
    <property type="molecule type" value="Genomic_DNA"/>
</dbReference>
<evidence type="ECO:0000313" key="14">
    <source>
        <dbReference type="EMBL" id="KAK9296527.1"/>
    </source>
</evidence>
<keyword evidence="8" id="KW-0492">Microsome</keyword>
<keyword evidence="10" id="KW-0408">Iron</keyword>